<evidence type="ECO:0000256" key="2">
    <source>
        <dbReference type="SAM" id="Phobius"/>
    </source>
</evidence>
<keyword evidence="3" id="KW-0732">Signal</keyword>
<feature type="chain" id="PRO_5035456221" description="Extracellular membrane protein CFEM domain-containing protein" evidence="3">
    <location>
        <begin position="22"/>
        <end position="458"/>
    </location>
</feature>
<dbReference type="OrthoDB" id="10375373at2759"/>
<dbReference type="EMBL" id="JAGMVJ010000020">
    <property type="protein sequence ID" value="KAH7075019.1"/>
    <property type="molecule type" value="Genomic_DNA"/>
</dbReference>
<evidence type="ECO:0000313" key="4">
    <source>
        <dbReference type="EMBL" id="KAH7075019.1"/>
    </source>
</evidence>
<comment type="caution">
    <text evidence="4">The sequence shown here is derived from an EMBL/GenBank/DDBJ whole genome shotgun (WGS) entry which is preliminary data.</text>
</comment>
<keyword evidence="2" id="KW-1133">Transmembrane helix</keyword>
<proteinExistence type="predicted"/>
<keyword evidence="2" id="KW-0812">Transmembrane</keyword>
<feature type="compositionally biased region" description="Low complexity" evidence="1">
    <location>
        <begin position="218"/>
        <end position="241"/>
    </location>
</feature>
<evidence type="ECO:0008006" key="6">
    <source>
        <dbReference type="Google" id="ProtNLM"/>
    </source>
</evidence>
<gene>
    <name evidence="4" type="ORF">FB567DRAFT_610512</name>
</gene>
<evidence type="ECO:0000256" key="3">
    <source>
        <dbReference type="SAM" id="SignalP"/>
    </source>
</evidence>
<reference evidence="4" key="1">
    <citation type="journal article" date="2021" name="Nat. Commun.">
        <title>Genetic determinants of endophytism in the Arabidopsis root mycobiome.</title>
        <authorList>
            <person name="Mesny F."/>
            <person name="Miyauchi S."/>
            <person name="Thiergart T."/>
            <person name="Pickel B."/>
            <person name="Atanasova L."/>
            <person name="Karlsson M."/>
            <person name="Huettel B."/>
            <person name="Barry K.W."/>
            <person name="Haridas S."/>
            <person name="Chen C."/>
            <person name="Bauer D."/>
            <person name="Andreopoulos W."/>
            <person name="Pangilinan J."/>
            <person name="LaButti K."/>
            <person name="Riley R."/>
            <person name="Lipzen A."/>
            <person name="Clum A."/>
            <person name="Drula E."/>
            <person name="Henrissat B."/>
            <person name="Kohler A."/>
            <person name="Grigoriev I.V."/>
            <person name="Martin F.M."/>
            <person name="Hacquard S."/>
        </authorList>
    </citation>
    <scope>NUCLEOTIDE SEQUENCE</scope>
    <source>
        <strain evidence="4">MPI-SDFR-AT-0120</strain>
    </source>
</reference>
<feature type="compositionally biased region" description="Low complexity" evidence="1">
    <location>
        <begin position="129"/>
        <end position="163"/>
    </location>
</feature>
<accession>A0A8K0VTL8</accession>
<evidence type="ECO:0000256" key="1">
    <source>
        <dbReference type="SAM" id="MobiDB-lite"/>
    </source>
</evidence>
<keyword evidence="2" id="KW-0472">Membrane</keyword>
<feature type="signal peptide" evidence="3">
    <location>
        <begin position="1"/>
        <end position="21"/>
    </location>
</feature>
<sequence>MFLISFLLTALTVAFRDCTKAVPELVLPKCSDQCIKGDYDKHDNNCADNFKGICQLTDSDPVVKWISMWGDCVWQNCTNAGDKSKFIKTFERECKDTRESLNSNNVPNKWYQLLDASVSSSSRRSSLATATSLGSKTTSARSTSAATPPTTSTSSSLEALTSSHISPPLTTTVPGIDSWVPPVDSGSSTEVDPTPSQPNNRPVPSIAANPHPDSPNQSTKLTTTATPLHTSTASSHSASSPPIQTPIIAGAAAGGTAVLALAIGTVLYILRRRKHSKSLQFTPASWDPSGGLHAKPTLPDVEGHGEMRGGCGDIGEVKEMSGVSKPTQNGSPAFDMKQPRKAYQELDTDLSTPSNMVRSPYPIPAMGKTVSWHTPPELADTRGANEVHGESLDDVWPEDPRSIVELGGCHRRVDPVHGSVHGPVELAESSRVELDAGQNARRRYYGSGNGGGSVATNF</sequence>
<feature type="region of interest" description="Disordered" evidence="1">
    <location>
        <begin position="129"/>
        <end position="241"/>
    </location>
</feature>
<feature type="compositionally biased region" description="Polar residues" evidence="1">
    <location>
        <begin position="164"/>
        <end position="173"/>
    </location>
</feature>
<organism evidence="4 5">
    <name type="scientific">Paraphoma chrysanthemicola</name>
    <dbReference type="NCBI Taxonomy" id="798071"/>
    <lineage>
        <taxon>Eukaryota</taxon>
        <taxon>Fungi</taxon>
        <taxon>Dikarya</taxon>
        <taxon>Ascomycota</taxon>
        <taxon>Pezizomycotina</taxon>
        <taxon>Dothideomycetes</taxon>
        <taxon>Pleosporomycetidae</taxon>
        <taxon>Pleosporales</taxon>
        <taxon>Pleosporineae</taxon>
        <taxon>Phaeosphaeriaceae</taxon>
        <taxon>Paraphoma</taxon>
    </lineage>
</organism>
<keyword evidence="5" id="KW-1185">Reference proteome</keyword>
<name>A0A8K0VTL8_9PLEO</name>
<evidence type="ECO:0000313" key="5">
    <source>
        <dbReference type="Proteomes" id="UP000813461"/>
    </source>
</evidence>
<dbReference type="AlphaFoldDB" id="A0A8K0VTL8"/>
<dbReference type="Proteomes" id="UP000813461">
    <property type="component" value="Unassembled WGS sequence"/>
</dbReference>
<feature type="transmembrane region" description="Helical" evidence="2">
    <location>
        <begin position="247"/>
        <end position="270"/>
    </location>
</feature>
<protein>
    <recommendedName>
        <fullName evidence="6">Extracellular membrane protein CFEM domain-containing protein</fullName>
    </recommendedName>
</protein>